<sequence length="122" mass="13972">MRCECMILKNNIDFLTFNDGLAKIYETDENDDIIADSLKKYRFGNEKIGVTRFYGAKQNDIELSKVIHIHKDETLRTDLAVIIDGTRFKIEQIQHDKSKNPPCSIVSLSQRGLYEGGAEDVF</sequence>
<protein>
    <recommendedName>
        <fullName evidence="2">Phage protein</fullName>
    </recommendedName>
</protein>
<reference evidence="1" key="1">
    <citation type="journal article" date="2021" name="Proc. Natl. Acad. Sci. U.S.A.">
        <title>A Catalog of Tens of Thousands of Viruses from Human Metagenomes Reveals Hidden Associations with Chronic Diseases.</title>
        <authorList>
            <person name="Tisza M.J."/>
            <person name="Buck C.B."/>
        </authorList>
    </citation>
    <scope>NUCLEOTIDE SEQUENCE</scope>
    <source>
        <strain evidence="1">Ctvhu9</strain>
    </source>
</reference>
<evidence type="ECO:0000313" key="1">
    <source>
        <dbReference type="EMBL" id="DAF50978.1"/>
    </source>
</evidence>
<evidence type="ECO:0008006" key="2">
    <source>
        <dbReference type="Google" id="ProtNLM"/>
    </source>
</evidence>
<proteinExistence type="predicted"/>
<dbReference type="EMBL" id="BK032607">
    <property type="protein sequence ID" value="DAF50978.1"/>
    <property type="molecule type" value="Genomic_DNA"/>
</dbReference>
<accession>A0A8S5SKA1</accession>
<name>A0A8S5SKA1_9CAUD</name>
<organism evidence="1">
    <name type="scientific">Siphoviridae sp. ctvhu9</name>
    <dbReference type="NCBI Taxonomy" id="2827968"/>
    <lineage>
        <taxon>Viruses</taxon>
        <taxon>Duplodnaviria</taxon>
        <taxon>Heunggongvirae</taxon>
        <taxon>Uroviricota</taxon>
        <taxon>Caudoviricetes</taxon>
    </lineage>
</organism>